<keyword evidence="2" id="KW-0175">Coiled coil</keyword>
<proteinExistence type="inferred from homology"/>
<dbReference type="Proteomes" id="UP000184327">
    <property type="component" value="Unassembled WGS sequence"/>
</dbReference>
<dbReference type="PANTHER" id="PTHR31088">
    <property type="entry name" value="MEMBRANE-ASSOCIATED PROTEIN VIPP1, CHLOROPLASTIC"/>
    <property type="match status" value="1"/>
</dbReference>
<feature type="region of interest" description="Disordered" evidence="3">
    <location>
        <begin position="225"/>
        <end position="251"/>
    </location>
</feature>
<gene>
    <name evidence="4" type="ORF">SAMN02745117_00754</name>
</gene>
<keyword evidence="5" id="KW-1185">Reference proteome</keyword>
<dbReference type="AlphaFoldDB" id="A0A1M4VX44"/>
<dbReference type="RefSeq" id="WP_073354802.1">
    <property type="nucleotide sequence ID" value="NZ_FQUZ01000006.1"/>
</dbReference>
<feature type="coiled-coil region" evidence="2">
    <location>
        <begin position="117"/>
        <end position="144"/>
    </location>
</feature>
<evidence type="ECO:0000313" key="4">
    <source>
        <dbReference type="EMBL" id="SHE73614.1"/>
    </source>
</evidence>
<name>A0A1M4VX44_9BURK</name>
<evidence type="ECO:0000256" key="2">
    <source>
        <dbReference type="SAM" id="Coils"/>
    </source>
</evidence>
<evidence type="ECO:0000313" key="5">
    <source>
        <dbReference type="Proteomes" id="UP000184327"/>
    </source>
</evidence>
<accession>A0A1M4VX44</accession>
<feature type="compositionally biased region" description="Low complexity" evidence="3">
    <location>
        <begin position="227"/>
        <end position="251"/>
    </location>
</feature>
<organism evidence="4 5">
    <name type="scientific">Lampropedia hyalina DSM 16112</name>
    <dbReference type="NCBI Taxonomy" id="1122156"/>
    <lineage>
        <taxon>Bacteria</taxon>
        <taxon>Pseudomonadati</taxon>
        <taxon>Pseudomonadota</taxon>
        <taxon>Betaproteobacteria</taxon>
        <taxon>Burkholderiales</taxon>
        <taxon>Comamonadaceae</taxon>
        <taxon>Lampropedia</taxon>
    </lineage>
</organism>
<comment type="similarity">
    <text evidence="1">Belongs to the PspA/Vipp/IM30 family.</text>
</comment>
<dbReference type="PANTHER" id="PTHR31088:SF9">
    <property type="entry name" value="PHAGE SHOCK PROTEIN A"/>
    <property type="match status" value="1"/>
</dbReference>
<feature type="coiled-coil region" evidence="2">
    <location>
        <begin position="28"/>
        <end position="55"/>
    </location>
</feature>
<dbReference type="Pfam" id="PF04012">
    <property type="entry name" value="PspA_IM30"/>
    <property type="match status" value="1"/>
</dbReference>
<dbReference type="OrthoDB" id="8844617at2"/>
<evidence type="ECO:0000256" key="3">
    <source>
        <dbReference type="SAM" id="MobiDB-lite"/>
    </source>
</evidence>
<sequence>MNVWNKLITALRGGAHEAGEALIDGQALRILDQEIRDADADLRKSKEALAEIIAKEKLARAKTEKTTTQLAEYEGYAIRALEGSDEALALEVAGKVATLEARLQEEQGQATQFADSASALRQAIAQAEAHIRRLKQQADTVKATENVQRAQAAVAERYSGSESRVQTALDSLERIKQKQAERGARLQAAAELAREGSEDPLDARLRQAGITPSAQSAAAVLARLKARSAAGSAHPAAPAAPAEPGAASDRS</sequence>
<evidence type="ECO:0000256" key="1">
    <source>
        <dbReference type="ARBA" id="ARBA00043985"/>
    </source>
</evidence>
<dbReference type="STRING" id="1122156.SAMN02745117_00754"/>
<dbReference type="InterPro" id="IPR007157">
    <property type="entry name" value="PspA_VIPP1"/>
</dbReference>
<reference evidence="4 5" key="1">
    <citation type="submission" date="2016-11" db="EMBL/GenBank/DDBJ databases">
        <authorList>
            <person name="Jaros S."/>
            <person name="Januszkiewicz K."/>
            <person name="Wedrychowicz H."/>
        </authorList>
    </citation>
    <scope>NUCLEOTIDE SEQUENCE [LARGE SCALE GENOMIC DNA]</scope>
    <source>
        <strain evidence="4 5">DSM 16112</strain>
    </source>
</reference>
<protein>
    <submittedName>
        <fullName evidence="4">Phage shock protein A (PspA) family protein</fullName>
    </submittedName>
</protein>
<dbReference type="EMBL" id="FQUZ01000006">
    <property type="protein sequence ID" value="SHE73614.1"/>
    <property type="molecule type" value="Genomic_DNA"/>
</dbReference>